<reference evidence="2 3" key="1">
    <citation type="submission" date="2020-02" db="EMBL/GenBank/DDBJ databases">
        <title>Genome sequences of Thiorhodococcus mannitoliphagus and Thiorhodococcus minor, purple sulfur photosynthetic bacteria in the gammaproteobacterial family, Chromatiaceae.</title>
        <authorList>
            <person name="Aviles F.A."/>
            <person name="Meyer T.E."/>
            <person name="Kyndt J.A."/>
        </authorList>
    </citation>
    <scope>NUCLEOTIDE SEQUENCE [LARGE SCALE GENOMIC DNA]</scope>
    <source>
        <strain evidence="2 3">DSM 11518</strain>
    </source>
</reference>
<dbReference type="Gene3D" id="3.40.630.30">
    <property type="match status" value="1"/>
</dbReference>
<dbReference type="SUPFAM" id="SSF55729">
    <property type="entry name" value="Acyl-CoA N-acyltransferases (Nat)"/>
    <property type="match status" value="1"/>
</dbReference>
<dbReference type="GO" id="GO:0016747">
    <property type="term" value="F:acyltransferase activity, transferring groups other than amino-acyl groups"/>
    <property type="evidence" value="ECO:0007669"/>
    <property type="project" value="InterPro"/>
</dbReference>
<dbReference type="PANTHER" id="PTHR43617">
    <property type="entry name" value="L-AMINO ACID N-ACETYLTRANSFERASE"/>
    <property type="match status" value="1"/>
</dbReference>
<dbReference type="InterPro" id="IPR050276">
    <property type="entry name" value="MshD_Acetyltransferase"/>
</dbReference>
<dbReference type="Proteomes" id="UP000483379">
    <property type="component" value="Unassembled WGS sequence"/>
</dbReference>
<feature type="domain" description="N-acetyltransferase" evidence="1">
    <location>
        <begin position="2"/>
        <end position="147"/>
    </location>
</feature>
<dbReference type="PANTHER" id="PTHR43617:SF2">
    <property type="entry name" value="UPF0039 PROTEIN SLL0451"/>
    <property type="match status" value="1"/>
</dbReference>
<dbReference type="Pfam" id="PF00583">
    <property type="entry name" value="Acetyltransf_1"/>
    <property type="match status" value="1"/>
</dbReference>
<dbReference type="PROSITE" id="PS51186">
    <property type="entry name" value="GNAT"/>
    <property type="match status" value="1"/>
</dbReference>
<protein>
    <submittedName>
        <fullName evidence="2">N-acetyltransferase</fullName>
    </submittedName>
</protein>
<name>A0A6M0JXZ3_9GAMM</name>
<evidence type="ECO:0000313" key="2">
    <source>
        <dbReference type="EMBL" id="NEV61861.1"/>
    </source>
</evidence>
<dbReference type="EMBL" id="JAAIJQ010000018">
    <property type="protein sequence ID" value="NEV61861.1"/>
    <property type="molecule type" value="Genomic_DNA"/>
</dbReference>
<dbReference type="InterPro" id="IPR000182">
    <property type="entry name" value="GNAT_dom"/>
</dbReference>
<comment type="caution">
    <text evidence="2">The sequence shown here is derived from an EMBL/GenBank/DDBJ whole genome shotgun (WGS) entry which is preliminary data.</text>
</comment>
<evidence type="ECO:0000313" key="3">
    <source>
        <dbReference type="Proteomes" id="UP000483379"/>
    </source>
</evidence>
<keyword evidence="3" id="KW-1185">Reference proteome</keyword>
<gene>
    <name evidence="2" type="ORF">G3446_08150</name>
</gene>
<organism evidence="2 3">
    <name type="scientific">Thiorhodococcus minor</name>
    <dbReference type="NCBI Taxonomy" id="57489"/>
    <lineage>
        <taxon>Bacteria</taxon>
        <taxon>Pseudomonadati</taxon>
        <taxon>Pseudomonadota</taxon>
        <taxon>Gammaproteobacteria</taxon>
        <taxon>Chromatiales</taxon>
        <taxon>Chromatiaceae</taxon>
        <taxon>Thiorhodococcus</taxon>
    </lineage>
</organism>
<dbReference type="AlphaFoldDB" id="A0A6M0JXZ3"/>
<dbReference type="InterPro" id="IPR016181">
    <property type="entry name" value="Acyl_CoA_acyltransferase"/>
</dbReference>
<sequence>MPHIRLARGIDHNDIRDIYLRAFPEGECKLIARLALSLLSEESNPETIGLVAEADGRVVGHVAFSPVTTDGPSHWLGYILAPLAVKPEYQKGGIGSALIRSGIEQLSIRGVDAFFVYGDPEYYGRFGFTAEAAGRFLPPYELQYPFGWQAMVMHETVSNGQTVKLSCVASLREPALW</sequence>
<accession>A0A6M0JXZ3</accession>
<dbReference type="CDD" id="cd04301">
    <property type="entry name" value="NAT_SF"/>
    <property type="match status" value="1"/>
</dbReference>
<evidence type="ECO:0000259" key="1">
    <source>
        <dbReference type="PROSITE" id="PS51186"/>
    </source>
</evidence>
<keyword evidence="2" id="KW-0808">Transferase</keyword>
<proteinExistence type="predicted"/>